<feature type="domain" description="HTH cro/C1-type" evidence="5">
    <location>
        <begin position="36"/>
        <end position="71"/>
    </location>
</feature>
<dbReference type="InterPro" id="IPR047761">
    <property type="entry name" value="NadS-like"/>
</dbReference>
<keyword evidence="2" id="KW-0238">DNA-binding</keyword>
<organism evidence="6 7">
    <name type="scientific">Granulicella aggregans</name>
    <dbReference type="NCBI Taxonomy" id="474949"/>
    <lineage>
        <taxon>Bacteria</taxon>
        <taxon>Pseudomonadati</taxon>
        <taxon>Acidobacteriota</taxon>
        <taxon>Terriglobia</taxon>
        <taxon>Terriglobales</taxon>
        <taxon>Acidobacteriaceae</taxon>
        <taxon>Granulicella</taxon>
    </lineage>
</organism>
<feature type="region of interest" description="Disordered" evidence="4">
    <location>
        <begin position="100"/>
        <end position="122"/>
    </location>
</feature>
<evidence type="ECO:0000256" key="4">
    <source>
        <dbReference type="SAM" id="MobiDB-lite"/>
    </source>
</evidence>
<dbReference type="CDD" id="cd00093">
    <property type="entry name" value="HTH_XRE"/>
    <property type="match status" value="1"/>
</dbReference>
<evidence type="ECO:0000313" key="7">
    <source>
        <dbReference type="Proteomes" id="UP000540989"/>
    </source>
</evidence>
<comment type="caution">
    <text evidence="6">The sequence shown here is derived from an EMBL/GenBank/DDBJ whole genome shotgun (WGS) entry which is preliminary data.</text>
</comment>
<dbReference type="InterPro" id="IPR010982">
    <property type="entry name" value="Lambda_DNA-bd_dom_sf"/>
</dbReference>
<evidence type="ECO:0000256" key="1">
    <source>
        <dbReference type="ARBA" id="ARBA00023015"/>
    </source>
</evidence>
<dbReference type="NCBIfam" id="NF041265">
    <property type="entry name" value="NadS"/>
    <property type="match status" value="1"/>
</dbReference>
<name>A0A7W8E6N1_9BACT</name>
<sequence length="122" mass="13362">MSKLFEEMAQGTAEARAYMEGERKGYKVTLPKSIDVRGIRNRLHFSQGRFADAFGLSVDAVRHWESGRRNPEAAARALLMVIAHNPQLVMQALAQPQASIPARTRAGKGLTKSGRAKRSSAA</sequence>
<gene>
    <name evidence="6" type="ORF">HDF16_006119</name>
</gene>
<dbReference type="PROSITE" id="PS50943">
    <property type="entry name" value="HTH_CROC1"/>
    <property type="match status" value="1"/>
</dbReference>
<dbReference type="AlphaFoldDB" id="A0A7W8E6N1"/>
<protein>
    <submittedName>
        <fullName evidence="6">Putative transcriptional regulator</fullName>
    </submittedName>
</protein>
<dbReference type="Pfam" id="PF01381">
    <property type="entry name" value="HTH_3"/>
    <property type="match status" value="1"/>
</dbReference>
<dbReference type="Gene3D" id="1.10.260.40">
    <property type="entry name" value="lambda repressor-like DNA-binding domains"/>
    <property type="match status" value="1"/>
</dbReference>
<evidence type="ECO:0000256" key="2">
    <source>
        <dbReference type="ARBA" id="ARBA00023125"/>
    </source>
</evidence>
<dbReference type="GO" id="GO:0003677">
    <property type="term" value="F:DNA binding"/>
    <property type="evidence" value="ECO:0007669"/>
    <property type="project" value="UniProtKB-KW"/>
</dbReference>
<evidence type="ECO:0000256" key="3">
    <source>
        <dbReference type="ARBA" id="ARBA00023163"/>
    </source>
</evidence>
<keyword evidence="7" id="KW-1185">Reference proteome</keyword>
<dbReference type="EMBL" id="JACHIP010000039">
    <property type="protein sequence ID" value="MBB5061383.1"/>
    <property type="molecule type" value="Genomic_DNA"/>
</dbReference>
<dbReference type="PANTHER" id="PTHR36511:SF4">
    <property type="entry name" value="ANTITOXIN MQSA"/>
    <property type="match status" value="1"/>
</dbReference>
<keyword evidence="3" id="KW-0804">Transcription</keyword>
<evidence type="ECO:0000259" key="5">
    <source>
        <dbReference type="PROSITE" id="PS50943"/>
    </source>
</evidence>
<dbReference type="InterPro" id="IPR001387">
    <property type="entry name" value="Cro/C1-type_HTH"/>
</dbReference>
<dbReference type="RefSeq" id="WP_184224250.1">
    <property type="nucleotide sequence ID" value="NZ_JACHIP010000039.1"/>
</dbReference>
<accession>A0A7W8E6N1</accession>
<keyword evidence="1" id="KW-0805">Transcription regulation</keyword>
<dbReference type="SUPFAM" id="SSF47413">
    <property type="entry name" value="lambda repressor-like DNA-binding domains"/>
    <property type="match status" value="1"/>
</dbReference>
<dbReference type="InterPro" id="IPR052359">
    <property type="entry name" value="HTH-type_reg/antitoxin"/>
</dbReference>
<dbReference type="Proteomes" id="UP000540989">
    <property type="component" value="Unassembled WGS sequence"/>
</dbReference>
<evidence type="ECO:0000313" key="6">
    <source>
        <dbReference type="EMBL" id="MBB5061383.1"/>
    </source>
</evidence>
<reference evidence="6 7" key="1">
    <citation type="submission" date="2020-08" db="EMBL/GenBank/DDBJ databases">
        <title>Genomic Encyclopedia of Type Strains, Phase IV (KMG-V): Genome sequencing to study the core and pangenomes of soil and plant-associated prokaryotes.</title>
        <authorList>
            <person name="Whitman W."/>
        </authorList>
    </citation>
    <scope>NUCLEOTIDE SEQUENCE [LARGE SCALE GENOMIC DNA]</scope>
    <source>
        <strain evidence="6 7">M8UP14</strain>
    </source>
</reference>
<proteinExistence type="predicted"/>
<dbReference type="PANTHER" id="PTHR36511">
    <property type="entry name" value="MERR FAMILY BACTERIAL REGULATORY PROTEIN"/>
    <property type="match status" value="1"/>
</dbReference>